<dbReference type="GO" id="GO:0140098">
    <property type="term" value="F:catalytic activity, acting on RNA"/>
    <property type="evidence" value="ECO:0007669"/>
    <property type="project" value="UniProtKB-ARBA"/>
</dbReference>
<dbReference type="InterPro" id="IPR020103">
    <property type="entry name" value="PsdUridine_synth_cat_dom_sf"/>
</dbReference>
<dbReference type="eggNOG" id="COG0564">
    <property type="taxonomic scope" value="Bacteria"/>
</dbReference>
<comment type="pathway">
    <text evidence="7">Cofactor biosynthesis; coenzyme A biosynthesis; CoA from (R)-pantothenate: step 5/5.</text>
</comment>
<keyword evidence="7" id="KW-0808">Transferase</keyword>
<dbReference type="KEGG" id="das:Daes_2338"/>
<evidence type="ECO:0000256" key="1">
    <source>
        <dbReference type="ARBA" id="ARBA00009018"/>
    </source>
</evidence>
<dbReference type="PANTHER" id="PTHR21600">
    <property type="entry name" value="MITOCHONDRIAL RNA PSEUDOURIDINE SYNTHASE"/>
    <property type="match status" value="1"/>
</dbReference>
<dbReference type="PROSITE" id="PS50889">
    <property type="entry name" value="S4"/>
    <property type="match status" value="1"/>
</dbReference>
<dbReference type="InterPro" id="IPR027417">
    <property type="entry name" value="P-loop_NTPase"/>
</dbReference>
<evidence type="ECO:0000256" key="7">
    <source>
        <dbReference type="HAMAP-Rule" id="MF_00376"/>
    </source>
</evidence>
<evidence type="ECO:0000256" key="6">
    <source>
        <dbReference type="ARBA" id="ARBA00023235"/>
    </source>
</evidence>
<dbReference type="PANTHER" id="PTHR21600:SF44">
    <property type="entry name" value="RIBOSOMAL LARGE SUBUNIT PSEUDOURIDINE SYNTHASE D"/>
    <property type="match status" value="1"/>
</dbReference>
<dbReference type="Gene3D" id="3.40.50.300">
    <property type="entry name" value="P-loop containing nucleotide triphosphate hydrolases"/>
    <property type="match status" value="1"/>
</dbReference>
<dbReference type="AlphaFoldDB" id="E6VTQ6"/>
<comment type="similarity">
    <text evidence="1 7">Belongs to the CoaE family.</text>
</comment>
<reference evidence="13" key="1">
    <citation type="submission" date="2010-12" db="EMBL/GenBank/DDBJ databases">
        <title>Complete sequence of Desulfovibrio aespoeensis Aspo-2.</title>
        <authorList>
            <consortium name="US DOE Joint Genome Institute"/>
            <person name="Lucas S."/>
            <person name="Copeland A."/>
            <person name="Lapidus A."/>
            <person name="Cheng J.-F."/>
            <person name="Goodwin L."/>
            <person name="Pitluck S."/>
            <person name="Chertkov O."/>
            <person name="Misra M."/>
            <person name="Detter J.C."/>
            <person name="Han C."/>
            <person name="Tapia R."/>
            <person name="Land M."/>
            <person name="Hauser L."/>
            <person name="Kyrpides N."/>
            <person name="Ivanova N."/>
            <person name="Ovchinnikova G."/>
            <person name="Pedersen K."/>
            <person name="Jagevall S."/>
            <person name="Hazen T."/>
            <person name="Woyke T."/>
        </authorList>
    </citation>
    <scope>NUCLEOTIDE SEQUENCE [LARGE SCALE GENOMIC DNA]</scope>
    <source>
        <strain evidence="13">ATCC 700646 / DSM 10631 / Aspo-2</strain>
    </source>
</reference>
<dbReference type="InterPro" id="IPR006225">
    <property type="entry name" value="PsdUridine_synth_RluC/D"/>
</dbReference>
<dbReference type="Gene3D" id="3.30.2350.10">
    <property type="entry name" value="Pseudouridine synthase"/>
    <property type="match status" value="1"/>
</dbReference>
<comment type="function">
    <text evidence="7">Catalyzes the phosphorylation of the 3'-hydroxyl group of dephosphocoenzyme A to form coenzyme A.</text>
</comment>
<dbReference type="CDD" id="cd00165">
    <property type="entry name" value="S4"/>
    <property type="match status" value="1"/>
</dbReference>
<dbReference type="GO" id="GO:0005737">
    <property type="term" value="C:cytoplasm"/>
    <property type="evidence" value="ECO:0007669"/>
    <property type="project" value="UniProtKB-SubCell"/>
</dbReference>
<dbReference type="STRING" id="643562.Daes_2338"/>
<dbReference type="eggNOG" id="COG0237">
    <property type="taxonomic scope" value="Bacteria"/>
</dbReference>
<evidence type="ECO:0000256" key="4">
    <source>
        <dbReference type="ARBA" id="ARBA00022840"/>
    </source>
</evidence>
<keyword evidence="4 7" id="KW-0067">ATP-binding</keyword>
<dbReference type="InterPro" id="IPR006145">
    <property type="entry name" value="PsdUridine_synth_RsuA/RluA"/>
</dbReference>
<dbReference type="Proteomes" id="UP000002191">
    <property type="component" value="Chromosome"/>
</dbReference>
<dbReference type="HAMAP" id="MF_00376">
    <property type="entry name" value="Dephospho_CoA_kinase"/>
    <property type="match status" value="1"/>
</dbReference>
<evidence type="ECO:0000256" key="10">
    <source>
        <dbReference type="SAM" id="MobiDB-lite"/>
    </source>
</evidence>
<dbReference type="GO" id="GO:0015937">
    <property type="term" value="P:coenzyme A biosynthetic process"/>
    <property type="evidence" value="ECO:0007669"/>
    <property type="project" value="UniProtKB-UniRule"/>
</dbReference>
<dbReference type="SUPFAM" id="SSF52540">
    <property type="entry name" value="P-loop containing nucleoside triphosphate hydrolases"/>
    <property type="match status" value="1"/>
</dbReference>
<feature type="compositionally biased region" description="Acidic residues" evidence="10">
    <location>
        <begin position="583"/>
        <end position="596"/>
    </location>
</feature>
<evidence type="ECO:0000256" key="5">
    <source>
        <dbReference type="ARBA" id="ARBA00022993"/>
    </source>
</evidence>
<dbReference type="InterPro" id="IPR001977">
    <property type="entry name" value="Depp_CoAkinase"/>
</dbReference>
<feature type="domain" description="Pseudouridine synthase RsuA/RluA-like" evidence="11">
    <location>
        <begin position="107"/>
        <end position="267"/>
    </location>
</feature>
<dbReference type="CDD" id="cd02869">
    <property type="entry name" value="PseudoU_synth_RluA_like"/>
    <property type="match status" value="1"/>
</dbReference>
<dbReference type="GO" id="GO:0009982">
    <property type="term" value="F:pseudouridine synthase activity"/>
    <property type="evidence" value="ECO:0007669"/>
    <property type="project" value="InterPro"/>
</dbReference>
<protein>
    <recommendedName>
        <fullName evidence="7">Dephospho-CoA kinase</fullName>
        <ecNumber evidence="7">2.7.1.24</ecNumber>
    </recommendedName>
    <alternativeName>
        <fullName evidence="7">Dephosphocoenzyme A kinase</fullName>
    </alternativeName>
</protein>
<dbReference type="PROSITE" id="PS51219">
    <property type="entry name" value="DPCK"/>
    <property type="match status" value="1"/>
</dbReference>
<keyword evidence="6" id="KW-0413">Isomerase</keyword>
<dbReference type="PROSITE" id="PS01129">
    <property type="entry name" value="PSI_RLU"/>
    <property type="match status" value="1"/>
</dbReference>
<dbReference type="GO" id="GO:0004140">
    <property type="term" value="F:dephospho-CoA kinase activity"/>
    <property type="evidence" value="ECO:0007669"/>
    <property type="project" value="UniProtKB-UniRule"/>
</dbReference>
<comment type="subcellular location">
    <subcellularLocation>
        <location evidence="7">Cytoplasm</location>
    </subcellularLocation>
</comment>
<evidence type="ECO:0000256" key="9">
    <source>
        <dbReference type="PROSITE-ProRule" id="PRU00182"/>
    </source>
</evidence>
<dbReference type="Pfam" id="PF00849">
    <property type="entry name" value="PseudoU_synth_2"/>
    <property type="match status" value="1"/>
</dbReference>
<dbReference type="InterPro" id="IPR006224">
    <property type="entry name" value="PsdUridine_synth_RluA-like_CS"/>
</dbReference>
<reference evidence="12 13" key="2">
    <citation type="journal article" date="2014" name="Genome Announc.">
        <title>Complete Genome Sequence of the Subsurface, Mesophilic Sulfate-Reducing Bacterium Desulfovibrio aespoeensis Aspo-2.</title>
        <authorList>
            <person name="Pedersen K."/>
            <person name="Bengtsson A."/>
            <person name="Edlund J."/>
            <person name="Rabe L."/>
            <person name="Hazen T."/>
            <person name="Chakraborty R."/>
            <person name="Goodwin L."/>
            <person name="Shapiro N."/>
        </authorList>
    </citation>
    <scope>NUCLEOTIDE SEQUENCE [LARGE SCALE GENOMIC DNA]</scope>
    <source>
        <strain evidence="13">ATCC 700646 / DSM 10631 / Aspo-2</strain>
    </source>
</reference>
<dbReference type="Gene3D" id="3.10.290.10">
    <property type="entry name" value="RNA-binding S4 domain"/>
    <property type="match status" value="1"/>
</dbReference>
<gene>
    <name evidence="7" type="primary">coaE</name>
    <name evidence="12" type="ordered locus">Daes_2338</name>
</gene>
<dbReference type="CDD" id="cd02022">
    <property type="entry name" value="DPCK"/>
    <property type="match status" value="1"/>
</dbReference>
<feature type="region of interest" description="Disordered" evidence="10">
    <location>
        <begin position="574"/>
        <end position="596"/>
    </location>
</feature>
<accession>E6VTQ6</accession>
<comment type="similarity">
    <text evidence="2">Belongs to the pseudouridine synthase RluA family.</text>
</comment>
<evidence type="ECO:0000313" key="12">
    <source>
        <dbReference type="EMBL" id="ADU63343.1"/>
    </source>
</evidence>
<dbReference type="UniPathway" id="UPA00241">
    <property type="reaction ID" value="UER00356"/>
</dbReference>
<sequence>MIPGISLGMSNEAEKRTWERVAPSSDCGLRLDKFWARELADEGVSRGRVQEWIESGLALVDGEVVTRGKHKLAGRETLRIGDAGVAPSDDAAQAVPGELEVVFEDAHVAVIDKRAGLTTHPAPGEPGPTLVNHLLHRWPDVASDISGMDRQRPGIVHRLDKDTSGLMVVALTEGDRLRLAADFAGRRVRKVYLAVVLGRPAQPAGTIDAPMGRHPSQKTRMAVVARGGREAVSDYRVLWTGPRGLASLVAVRIHTGRTHQIRVHMAHIGHPLLGDSAYGPRENVEWSRRPDRLAGLAPRQMLHAFHLSFRHPATCERVTLWRRPPADFCTLLAALPRECLRVGIVGMPGSGKSALLDSLRRAGQPCFSADEAVAGLYAPGGDGASMLGQRFGGAYLREDGGVDKQALFEAMKESGNLRREVMDLIHPMVRHQVEMFFRSHRDAPVAYAEVPLLIEGGWHKDGSVDLVAGVRCPDAKRTGELRQLRGMDADTLAVFDSWQWPEAEKLAACDLILDNDEGLDRLESEAARLHGLAMDRAGARVGETTAWLDRLWPELAATMDQEAEMDTGLATACADDVGTPDGSWEDGMDEVSEDDA</sequence>
<keyword evidence="13" id="KW-1185">Reference proteome</keyword>
<organism evidence="12 13">
    <name type="scientific">Pseudodesulfovibrio aespoeensis (strain ATCC 700646 / DSM 10631 / Aspo-2)</name>
    <name type="common">Desulfovibrio aespoeensis</name>
    <dbReference type="NCBI Taxonomy" id="643562"/>
    <lineage>
        <taxon>Bacteria</taxon>
        <taxon>Pseudomonadati</taxon>
        <taxon>Thermodesulfobacteriota</taxon>
        <taxon>Desulfovibrionia</taxon>
        <taxon>Desulfovibrionales</taxon>
        <taxon>Desulfovibrionaceae</taxon>
    </lineage>
</organism>
<dbReference type="InterPro" id="IPR036986">
    <property type="entry name" value="S4_RNA-bd_sf"/>
</dbReference>
<keyword evidence="7" id="KW-0418">Kinase</keyword>
<feature type="active site" evidence="8">
    <location>
        <position position="160"/>
    </location>
</feature>
<dbReference type="SUPFAM" id="SSF55120">
    <property type="entry name" value="Pseudouridine synthase"/>
    <property type="match status" value="1"/>
</dbReference>
<dbReference type="GO" id="GO:0000455">
    <property type="term" value="P:enzyme-directed rRNA pseudouridine synthesis"/>
    <property type="evidence" value="ECO:0007669"/>
    <property type="project" value="TreeGrafter"/>
</dbReference>
<evidence type="ECO:0000256" key="3">
    <source>
        <dbReference type="ARBA" id="ARBA00022741"/>
    </source>
</evidence>
<dbReference type="EMBL" id="CP002431">
    <property type="protein sequence ID" value="ADU63343.1"/>
    <property type="molecule type" value="Genomic_DNA"/>
</dbReference>
<dbReference type="GO" id="GO:0005524">
    <property type="term" value="F:ATP binding"/>
    <property type="evidence" value="ECO:0007669"/>
    <property type="project" value="UniProtKB-UniRule"/>
</dbReference>
<evidence type="ECO:0000313" key="13">
    <source>
        <dbReference type="Proteomes" id="UP000002191"/>
    </source>
</evidence>
<evidence type="ECO:0000256" key="2">
    <source>
        <dbReference type="ARBA" id="ARBA00010876"/>
    </source>
</evidence>
<keyword evidence="5 7" id="KW-0173">Coenzyme A biosynthesis</keyword>
<dbReference type="GO" id="GO:0003723">
    <property type="term" value="F:RNA binding"/>
    <property type="evidence" value="ECO:0007669"/>
    <property type="project" value="UniProtKB-KW"/>
</dbReference>
<name>E6VTQ6_PSEA9</name>
<keyword evidence="9" id="KW-0694">RNA-binding</keyword>
<keyword evidence="7" id="KW-0963">Cytoplasm</keyword>
<dbReference type="Pfam" id="PF01121">
    <property type="entry name" value="CoaE"/>
    <property type="match status" value="1"/>
</dbReference>
<keyword evidence="3 7" id="KW-0547">Nucleotide-binding</keyword>
<dbReference type="HOGENOM" id="CLU_488117_0_0_7"/>
<dbReference type="InterPro" id="IPR050188">
    <property type="entry name" value="RluA_PseudoU_synthase"/>
</dbReference>
<proteinExistence type="inferred from homology"/>
<evidence type="ECO:0000259" key="11">
    <source>
        <dbReference type="Pfam" id="PF00849"/>
    </source>
</evidence>
<dbReference type="EC" id="2.7.1.24" evidence="7"/>
<dbReference type="SUPFAM" id="SSF55174">
    <property type="entry name" value="Alpha-L RNA-binding motif"/>
    <property type="match status" value="1"/>
</dbReference>
<feature type="binding site" evidence="7">
    <location>
        <begin position="349"/>
        <end position="354"/>
    </location>
    <ligand>
        <name>ATP</name>
        <dbReference type="ChEBI" id="CHEBI:30616"/>
    </ligand>
</feature>
<comment type="catalytic activity">
    <reaction evidence="7">
        <text>3'-dephospho-CoA + ATP = ADP + CoA + H(+)</text>
        <dbReference type="Rhea" id="RHEA:18245"/>
        <dbReference type="ChEBI" id="CHEBI:15378"/>
        <dbReference type="ChEBI" id="CHEBI:30616"/>
        <dbReference type="ChEBI" id="CHEBI:57287"/>
        <dbReference type="ChEBI" id="CHEBI:57328"/>
        <dbReference type="ChEBI" id="CHEBI:456216"/>
        <dbReference type="EC" id="2.7.1.24"/>
    </reaction>
</comment>
<dbReference type="NCBIfam" id="TIGR00005">
    <property type="entry name" value="rluA_subfam"/>
    <property type="match status" value="1"/>
</dbReference>
<evidence type="ECO:0000256" key="8">
    <source>
        <dbReference type="PIRSR" id="PIRSR606225-1"/>
    </source>
</evidence>